<dbReference type="RefSeq" id="WP_386825192.1">
    <property type="nucleotide sequence ID" value="NZ_JBHTIF010000003.1"/>
</dbReference>
<protein>
    <submittedName>
        <fullName evidence="1">Uncharacterized protein</fullName>
    </submittedName>
</protein>
<evidence type="ECO:0000313" key="2">
    <source>
        <dbReference type="Proteomes" id="UP001597110"/>
    </source>
</evidence>
<reference evidence="2" key="1">
    <citation type="journal article" date="2019" name="Int. J. Syst. Evol. Microbiol.">
        <title>The Global Catalogue of Microorganisms (GCM) 10K type strain sequencing project: providing services to taxonomists for standard genome sequencing and annotation.</title>
        <authorList>
            <consortium name="The Broad Institute Genomics Platform"/>
            <consortium name="The Broad Institute Genome Sequencing Center for Infectious Disease"/>
            <person name="Wu L."/>
            <person name="Ma J."/>
        </authorList>
    </citation>
    <scope>NUCLEOTIDE SEQUENCE [LARGE SCALE GENOMIC DNA]</scope>
    <source>
        <strain evidence="2">CCUG 55585</strain>
    </source>
</reference>
<accession>A0ABW2YJ77</accession>
<comment type="caution">
    <text evidence="1">The sequence shown here is derived from an EMBL/GenBank/DDBJ whole genome shotgun (WGS) entry which is preliminary data.</text>
</comment>
<evidence type="ECO:0000313" key="1">
    <source>
        <dbReference type="EMBL" id="MFD0726923.1"/>
    </source>
</evidence>
<proteinExistence type="predicted"/>
<organism evidence="1 2">
    <name type="scientific">Lysobacter brunescens</name>
    <dbReference type="NCBI Taxonomy" id="262323"/>
    <lineage>
        <taxon>Bacteria</taxon>
        <taxon>Pseudomonadati</taxon>
        <taxon>Pseudomonadota</taxon>
        <taxon>Gammaproteobacteria</taxon>
        <taxon>Lysobacterales</taxon>
        <taxon>Lysobacteraceae</taxon>
        <taxon>Lysobacter</taxon>
    </lineage>
</organism>
<name>A0ABW2YJ77_9GAMM</name>
<dbReference type="EMBL" id="JBHTIF010000003">
    <property type="protein sequence ID" value="MFD0726923.1"/>
    <property type="molecule type" value="Genomic_DNA"/>
</dbReference>
<dbReference type="Proteomes" id="UP001597110">
    <property type="component" value="Unassembled WGS sequence"/>
</dbReference>
<keyword evidence="2" id="KW-1185">Reference proteome</keyword>
<gene>
    <name evidence="1" type="ORF">ACFQ0E_15100</name>
</gene>
<sequence>MIDSIDTYVRTHGAACPVCGGRDLDRAPASIIPVPQSGELTVWVGCESCRSTWQEIYRLVDCVELSDTDGKPLEFAASRPN</sequence>